<organism evidence="1 2">
    <name type="scientific">Paracoccus denitrificans</name>
    <dbReference type="NCBI Taxonomy" id="266"/>
    <lineage>
        <taxon>Bacteria</taxon>
        <taxon>Pseudomonadati</taxon>
        <taxon>Pseudomonadota</taxon>
        <taxon>Alphaproteobacteria</taxon>
        <taxon>Rhodobacterales</taxon>
        <taxon>Paracoccaceae</taxon>
        <taxon>Paracoccus</taxon>
    </lineage>
</organism>
<dbReference type="Proteomes" id="UP000315344">
    <property type="component" value="Unassembled WGS sequence"/>
</dbReference>
<protein>
    <submittedName>
        <fullName evidence="1">Uncharacterized protein</fullName>
    </submittedName>
</protein>
<accession>A0A533I7U9</accession>
<reference evidence="1 2" key="1">
    <citation type="journal article" date="2017" name="Nat. Commun.">
        <title>In situ click chemistry generation of cyclooxygenase-2 inhibitors.</title>
        <authorList>
            <person name="Bhardwaj A."/>
            <person name="Kaur J."/>
            <person name="Wuest M."/>
            <person name="Wuest F."/>
        </authorList>
    </citation>
    <scope>NUCLEOTIDE SEQUENCE [LARGE SCALE GENOMIC DNA]</scope>
    <source>
        <strain evidence="1">S2_012_000_R3_94</strain>
    </source>
</reference>
<gene>
    <name evidence="1" type="ORF">DI616_10010</name>
</gene>
<evidence type="ECO:0000313" key="2">
    <source>
        <dbReference type="Proteomes" id="UP000315344"/>
    </source>
</evidence>
<proteinExistence type="predicted"/>
<sequence>MANLQGEDLAKVHSFRFTPAGKAERQQQVHEANIRLVHDPEGRLRLTLWIKTTRPGETSDDRGVEGWDAPVIIAFASAPLDLPAGDFGAITVADALPADYWGERFLYYWDHEDFAQASMTIAGTGDRRDITLEARCTAGNAVAFEASFSE</sequence>
<comment type="caution">
    <text evidence="1">The sequence shown here is derived from an EMBL/GenBank/DDBJ whole genome shotgun (WGS) entry which is preliminary data.</text>
</comment>
<dbReference type="EMBL" id="VAFL01000006">
    <property type="protein sequence ID" value="TKW66811.1"/>
    <property type="molecule type" value="Genomic_DNA"/>
</dbReference>
<name>A0A533I7U9_PARDE</name>
<evidence type="ECO:0000313" key="1">
    <source>
        <dbReference type="EMBL" id="TKW66811.1"/>
    </source>
</evidence>
<dbReference type="AlphaFoldDB" id="A0A533I7U9"/>